<dbReference type="SUPFAM" id="SSF88713">
    <property type="entry name" value="Glycoside hydrolase/deacetylase"/>
    <property type="match status" value="1"/>
</dbReference>
<gene>
    <name evidence="16" type="ORF">CI109_102987</name>
</gene>
<keyword evidence="9" id="KW-0119">Carbohydrate metabolism</keyword>
<keyword evidence="5" id="KW-0732">Signal</keyword>
<keyword evidence="12" id="KW-0961">Cell wall biogenesis/degradation</keyword>
<dbReference type="InterPro" id="IPR002509">
    <property type="entry name" value="NODB_dom"/>
</dbReference>
<evidence type="ECO:0000256" key="4">
    <source>
        <dbReference type="ARBA" id="ARBA00022622"/>
    </source>
</evidence>
<dbReference type="PROSITE" id="PS51677">
    <property type="entry name" value="NODB"/>
    <property type="match status" value="1"/>
</dbReference>
<dbReference type="GO" id="GO:0005886">
    <property type="term" value="C:plasma membrane"/>
    <property type="evidence" value="ECO:0007669"/>
    <property type="project" value="UniProtKB-SubCell"/>
</dbReference>
<name>A0A5M6C8J6_9TREE</name>
<evidence type="ECO:0000256" key="12">
    <source>
        <dbReference type="ARBA" id="ARBA00023316"/>
    </source>
</evidence>
<evidence type="ECO:0000256" key="3">
    <source>
        <dbReference type="ARBA" id="ARBA00022475"/>
    </source>
</evidence>
<dbReference type="EMBL" id="CP144055">
    <property type="protein sequence ID" value="WWD18534.1"/>
    <property type="molecule type" value="Genomic_DNA"/>
</dbReference>
<evidence type="ECO:0000256" key="9">
    <source>
        <dbReference type="ARBA" id="ARBA00023277"/>
    </source>
</evidence>
<evidence type="ECO:0000256" key="6">
    <source>
        <dbReference type="ARBA" id="ARBA00023024"/>
    </source>
</evidence>
<comment type="catalytic activity">
    <reaction evidence="15">
        <text>[(1-&gt;4)-N-acetyl-beta-D-glucosaminyl](n) + n H2O = chitosan + n acetate</text>
        <dbReference type="Rhea" id="RHEA:10464"/>
        <dbReference type="Rhea" id="RHEA-COMP:9593"/>
        <dbReference type="Rhea" id="RHEA-COMP:9597"/>
        <dbReference type="ChEBI" id="CHEBI:15377"/>
        <dbReference type="ChEBI" id="CHEBI:17029"/>
        <dbReference type="ChEBI" id="CHEBI:30089"/>
        <dbReference type="ChEBI" id="CHEBI:57704"/>
        <dbReference type="EC" id="3.5.1.41"/>
    </reaction>
    <physiologicalReaction direction="left-to-right" evidence="15">
        <dbReference type="Rhea" id="RHEA:10465"/>
    </physiologicalReaction>
</comment>
<protein>
    <recommendedName>
        <fullName evidence="14">chitin deacetylase</fullName>
        <ecNumber evidence="14">3.5.1.41</ecNumber>
    </recommendedName>
</protein>
<evidence type="ECO:0000256" key="5">
    <source>
        <dbReference type="ARBA" id="ARBA00022729"/>
    </source>
</evidence>
<accession>A0A5M6C8J6</accession>
<dbReference type="PANTHER" id="PTHR10587">
    <property type="entry name" value="GLYCOSYL TRANSFERASE-RELATED"/>
    <property type="match status" value="1"/>
</dbReference>
<evidence type="ECO:0000313" key="17">
    <source>
        <dbReference type="Proteomes" id="UP000322225"/>
    </source>
</evidence>
<dbReference type="AlphaFoldDB" id="A0A5M6C8J6"/>
<keyword evidence="7" id="KW-0472">Membrane</keyword>
<evidence type="ECO:0000256" key="14">
    <source>
        <dbReference type="ARBA" id="ARBA00024056"/>
    </source>
</evidence>
<keyword evidence="13" id="KW-0624">Polysaccharide degradation</keyword>
<keyword evidence="11" id="KW-0449">Lipoprotein</keyword>
<evidence type="ECO:0000256" key="13">
    <source>
        <dbReference type="ARBA" id="ARBA00023326"/>
    </source>
</evidence>
<organism evidence="16 17">
    <name type="scientific">Kwoniella shandongensis</name>
    <dbReference type="NCBI Taxonomy" id="1734106"/>
    <lineage>
        <taxon>Eukaryota</taxon>
        <taxon>Fungi</taxon>
        <taxon>Dikarya</taxon>
        <taxon>Basidiomycota</taxon>
        <taxon>Agaricomycotina</taxon>
        <taxon>Tremellomycetes</taxon>
        <taxon>Tremellales</taxon>
        <taxon>Cryptococcaceae</taxon>
        <taxon>Kwoniella</taxon>
    </lineage>
</organism>
<keyword evidence="3" id="KW-1003">Cell membrane</keyword>
<keyword evidence="6" id="KW-0146">Chitin degradation</keyword>
<evidence type="ECO:0000313" key="16">
    <source>
        <dbReference type="EMBL" id="WWD18534.1"/>
    </source>
</evidence>
<dbReference type="GO" id="GO:0000272">
    <property type="term" value="P:polysaccharide catabolic process"/>
    <property type="evidence" value="ECO:0007669"/>
    <property type="project" value="UniProtKB-KW"/>
</dbReference>
<comment type="cofactor">
    <cofactor evidence="1">
        <name>Co(2+)</name>
        <dbReference type="ChEBI" id="CHEBI:48828"/>
    </cofactor>
</comment>
<dbReference type="GO" id="GO:0071555">
    <property type="term" value="P:cell wall organization"/>
    <property type="evidence" value="ECO:0007669"/>
    <property type="project" value="UniProtKB-KW"/>
</dbReference>
<evidence type="ECO:0000256" key="8">
    <source>
        <dbReference type="ARBA" id="ARBA00023180"/>
    </source>
</evidence>
<dbReference type="Pfam" id="PF01522">
    <property type="entry name" value="Polysacc_deac_1"/>
    <property type="match status" value="1"/>
</dbReference>
<comment type="subcellular location">
    <subcellularLocation>
        <location evidence="2">Cell membrane</location>
        <topology evidence="2">Lipid-anchor</topology>
        <topology evidence="2">GPI-anchor</topology>
    </subcellularLocation>
</comment>
<reference evidence="16" key="2">
    <citation type="submission" date="2024-01" db="EMBL/GenBank/DDBJ databases">
        <title>Comparative genomics of Cryptococcus and Kwoniella reveals pathogenesis evolution and contrasting modes of karyotype evolution via chromosome fusion or intercentromeric recombination.</title>
        <authorList>
            <person name="Coelho M.A."/>
            <person name="David-Palma M."/>
            <person name="Shea T."/>
            <person name="Bowers K."/>
            <person name="McGinley-Smith S."/>
            <person name="Mohammad A.W."/>
            <person name="Gnirke A."/>
            <person name="Yurkov A.M."/>
            <person name="Nowrousian M."/>
            <person name="Sun S."/>
            <person name="Cuomo C.A."/>
            <person name="Heitman J."/>
        </authorList>
    </citation>
    <scope>NUCLEOTIDE SEQUENCE</scope>
    <source>
        <strain evidence="16">CBS 12478</strain>
    </source>
</reference>
<dbReference type="GO" id="GO:0006032">
    <property type="term" value="P:chitin catabolic process"/>
    <property type="evidence" value="ECO:0007669"/>
    <property type="project" value="UniProtKB-KW"/>
</dbReference>
<dbReference type="Gene3D" id="3.20.20.370">
    <property type="entry name" value="Glycoside hydrolase/deacetylase"/>
    <property type="match status" value="1"/>
</dbReference>
<evidence type="ECO:0000256" key="15">
    <source>
        <dbReference type="ARBA" id="ARBA00048494"/>
    </source>
</evidence>
<dbReference type="KEGG" id="ksn:43585475"/>
<evidence type="ECO:0000256" key="2">
    <source>
        <dbReference type="ARBA" id="ARBA00004609"/>
    </source>
</evidence>
<dbReference type="GO" id="GO:0098552">
    <property type="term" value="C:side of membrane"/>
    <property type="evidence" value="ECO:0007669"/>
    <property type="project" value="UniProtKB-KW"/>
</dbReference>
<keyword evidence="17" id="KW-1185">Reference proteome</keyword>
<dbReference type="OrthoDB" id="407355at2759"/>
<dbReference type="GeneID" id="43585475"/>
<reference evidence="16" key="1">
    <citation type="submission" date="2017-08" db="EMBL/GenBank/DDBJ databases">
        <authorList>
            <person name="Cuomo C."/>
            <person name="Billmyre B."/>
            <person name="Heitman J."/>
        </authorList>
    </citation>
    <scope>NUCLEOTIDE SEQUENCE</scope>
    <source>
        <strain evidence="16">CBS 12478</strain>
    </source>
</reference>
<dbReference type="EC" id="3.5.1.41" evidence="14"/>
<dbReference type="InterPro" id="IPR011330">
    <property type="entry name" value="Glyco_hydro/deAcase_b/a-brl"/>
</dbReference>
<dbReference type="InterPro" id="IPR050248">
    <property type="entry name" value="Polysacc_deacetylase_ArnD"/>
</dbReference>
<evidence type="ECO:0000256" key="1">
    <source>
        <dbReference type="ARBA" id="ARBA00001941"/>
    </source>
</evidence>
<dbReference type="RefSeq" id="XP_031864261.1">
    <property type="nucleotide sequence ID" value="XM_032001371.1"/>
</dbReference>
<sequence>MYGSSFLFPALSLLAAVSAAPLDETWLQPRDSPVSALFHKRYTPSPSDSNFTSNYPGASTTPPTNSLPAAWVEKLKSITLPGVSVSNPNNGYPQYANGESGGDQTICSFTYACTTKEDLFDPPANTLALSFDDGPTNFSPSLYDFLAKNNIASAATHFMIGGNILSAPTTMQDAVKAGGHIAVHTWSHPYMTTLSNEEILGELGWTMQIISDLNGGRIPKYWRPPFGDVDNRVRAIAKGVFGLETVVWNADSADWSIGSNAQYTLQSVGSMMDGFIAQNKSKGLMILEHELNDNTIGVFMTAYPKMVSSGWQVKNVADAYGMEWYVNSGKGNTDTVTTMSVAANTLAVMNSTSAESSTSAASASTTSGSAVSASTTSTSGSSGKASAVSGSATKASAAATSASAAAANNSATSSASALVSLGNSAYLLAVVGLVSAVLL</sequence>
<dbReference type="PANTHER" id="PTHR10587:SF135">
    <property type="entry name" value="CHITIN DEACETYLASE 3"/>
    <property type="match status" value="1"/>
</dbReference>
<dbReference type="CDD" id="cd10952">
    <property type="entry name" value="CE4_MrCDA_like"/>
    <property type="match status" value="1"/>
</dbReference>
<keyword evidence="10" id="KW-0170">Cobalt</keyword>
<evidence type="ECO:0000256" key="10">
    <source>
        <dbReference type="ARBA" id="ARBA00023285"/>
    </source>
</evidence>
<dbReference type="Proteomes" id="UP000322225">
    <property type="component" value="Chromosome 5"/>
</dbReference>
<dbReference type="GO" id="GO:0009272">
    <property type="term" value="P:fungal-type cell wall biogenesis"/>
    <property type="evidence" value="ECO:0007669"/>
    <property type="project" value="UniProtKB-ARBA"/>
</dbReference>
<keyword evidence="8" id="KW-0325">Glycoprotein</keyword>
<evidence type="ECO:0000256" key="11">
    <source>
        <dbReference type="ARBA" id="ARBA00023288"/>
    </source>
</evidence>
<dbReference type="GO" id="GO:0004099">
    <property type="term" value="F:chitin deacetylase activity"/>
    <property type="evidence" value="ECO:0007669"/>
    <property type="project" value="UniProtKB-EC"/>
</dbReference>
<evidence type="ECO:0000256" key="7">
    <source>
        <dbReference type="ARBA" id="ARBA00023136"/>
    </source>
</evidence>
<keyword evidence="4" id="KW-0336">GPI-anchor</keyword>
<proteinExistence type="predicted"/>